<dbReference type="AlphaFoldDB" id="A0AA39F410"/>
<feature type="transmembrane region" description="Helical" evidence="12">
    <location>
        <begin position="448"/>
        <end position="467"/>
    </location>
</feature>
<feature type="transmembrane region" description="Helical" evidence="12">
    <location>
        <begin position="344"/>
        <end position="370"/>
    </location>
</feature>
<dbReference type="InterPro" id="IPR038377">
    <property type="entry name" value="Na/Glc_symporter_sf"/>
</dbReference>
<evidence type="ECO:0000256" key="10">
    <source>
        <dbReference type="ARBA" id="ARBA00023201"/>
    </source>
</evidence>
<evidence type="ECO:0000256" key="6">
    <source>
        <dbReference type="ARBA" id="ARBA00022989"/>
    </source>
</evidence>
<dbReference type="CDD" id="cd11492">
    <property type="entry name" value="SLC5sbd_NIS-SMVT"/>
    <property type="match status" value="1"/>
</dbReference>
<evidence type="ECO:0000256" key="1">
    <source>
        <dbReference type="ARBA" id="ARBA00004651"/>
    </source>
</evidence>
<evidence type="ECO:0000256" key="7">
    <source>
        <dbReference type="ARBA" id="ARBA00023053"/>
    </source>
</evidence>
<comment type="similarity">
    <text evidence="2 11">Belongs to the sodium:solute symporter (SSF) (TC 2.A.21) family.</text>
</comment>
<comment type="subcellular location">
    <subcellularLocation>
        <location evidence="1">Cell membrane</location>
        <topology evidence="1">Multi-pass membrane protein</topology>
    </subcellularLocation>
</comment>
<evidence type="ECO:0000256" key="3">
    <source>
        <dbReference type="ARBA" id="ARBA00022448"/>
    </source>
</evidence>
<evidence type="ECO:0000256" key="8">
    <source>
        <dbReference type="ARBA" id="ARBA00023065"/>
    </source>
</evidence>
<dbReference type="EMBL" id="JAQQBR010001833">
    <property type="protein sequence ID" value="KAK0162527.1"/>
    <property type="molecule type" value="Genomic_DNA"/>
</dbReference>
<keyword evidence="6 12" id="KW-1133">Transmembrane helix</keyword>
<evidence type="ECO:0000256" key="9">
    <source>
        <dbReference type="ARBA" id="ARBA00023136"/>
    </source>
</evidence>
<dbReference type="PANTHER" id="PTHR42985">
    <property type="entry name" value="SODIUM-COUPLED MONOCARBOXYLATE TRANSPORTER"/>
    <property type="match status" value="1"/>
</dbReference>
<keyword evidence="3" id="KW-0813">Transport</keyword>
<organism evidence="13 14">
    <name type="scientific">Microctonus hyperodae</name>
    <name type="common">Parasitoid wasp</name>
    <dbReference type="NCBI Taxonomy" id="165561"/>
    <lineage>
        <taxon>Eukaryota</taxon>
        <taxon>Metazoa</taxon>
        <taxon>Ecdysozoa</taxon>
        <taxon>Arthropoda</taxon>
        <taxon>Hexapoda</taxon>
        <taxon>Insecta</taxon>
        <taxon>Pterygota</taxon>
        <taxon>Neoptera</taxon>
        <taxon>Endopterygota</taxon>
        <taxon>Hymenoptera</taxon>
        <taxon>Apocrita</taxon>
        <taxon>Ichneumonoidea</taxon>
        <taxon>Braconidae</taxon>
        <taxon>Euphorinae</taxon>
        <taxon>Microctonus</taxon>
    </lineage>
</organism>
<accession>A0AA39F410</accession>
<dbReference type="InterPro" id="IPR001734">
    <property type="entry name" value="Na/solute_symporter"/>
</dbReference>
<evidence type="ECO:0000256" key="4">
    <source>
        <dbReference type="ARBA" id="ARBA00022475"/>
    </source>
</evidence>
<dbReference type="GO" id="GO:0006814">
    <property type="term" value="P:sodium ion transport"/>
    <property type="evidence" value="ECO:0007669"/>
    <property type="project" value="UniProtKB-KW"/>
</dbReference>
<keyword evidence="5 12" id="KW-0812">Transmembrane</keyword>
<feature type="transmembrane region" description="Helical" evidence="12">
    <location>
        <begin position="510"/>
        <end position="532"/>
    </location>
</feature>
<feature type="transmembrane region" description="Helical" evidence="12">
    <location>
        <begin position="417"/>
        <end position="441"/>
    </location>
</feature>
<evidence type="ECO:0000256" key="11">
    <source>
        <dbReference type="RuleBase" id="RU362091"/>
    </source>
</evidence>
<dbReference type="PROSITE" id="PS50283">
    <property type="entry name" value="NA_SOLUT_SYMP_3"/>
    <property type="match status" value="1"/>
</dbReference>
<feature type="transmembrane region" description="Helical" evidence="12">
    <location>
        <begin position="170"/>
        <end position="190"/>
    </location>
</feature>
<keyword evidence="8" id="KW-0406">Ion transport</keyword>
<evidence type="ECO:0000256" key="12">
    <source>
        <dbReference type="SAM" id="Phobius"/>
    </source>
</evidence>
<evidence type="ECO:0000256" key="5">
    <source>
        <dbReference type="ARBA" id="ARBA00022692"/>
    </source>
</evidence>
<feature type="transmembrane region" description="Helical" evidence="12">
    <location>
        <begin position="59"/>
        <end position="79"/>
    </location>
</feature>
<evidence type="ECO:0000313" key="13">
    <source>
        <dbReference type="EMBL" id="KAK0162527.1"/>
    </source>
</evidence>
<dbReference type="PANTHER" id="PTHR42985:SF40">
    <property type="entry name" value="LD47995P-RELATED"/>
    <property type="match status" value="1"/>
</dbReference>
<keyword evidence="9 12" id="KW-0472">Membrane</keyword>
<keyword evidence="14" id="KW-1185">Reference proteome</keyword>
<reference evidence="13" key="2">
    <citation type="submission" date="2023-03" db="EMBL/GenBank/DDBJ databases">
        <authorList>
            <person name="Inwood S.N."/>
            <person name="Skelly J.G."/>
            <person name="Guhlin J."/>
            <person name="Harrop T.W.R."/>
            <person name="Goldson S.G."/>
            <person name="Dearden P.K."/>
        </authorList>
    </citation>
    <scope>NUCLEOTIDE SEQUENCE</scope>
    <source>
        <strain evidence="13">Lincoln</strain>
        <tissue evidence="13">Whole body</tissue>
    </source>
</reference>
<dbReference type="GO" id="GO:0015293">
    <property type="term" value="F:symporter activity"/>
    <property type="evidence" value="ECO:0007669"/>
    <property type="project" value="TreeGrafter"/>
</dbReference>
<keyword evidence="10" id="KW-0739">Sodium transport</keyword>
<feature type="transmembrane region" description="Helical" evidence="12">
    <location>
        <begin position="391"/>
        <end position="411"/>
    </location>
</feature>
<dbReference type="GO" id="GO:0005886">
    <property type="term" value="C:plasma membrane"/>
    <property type="evidence" value="ECO:0007669"/>
    <property type="project" value="UniProtKB-SubCell"/>
</dbReference>
<dbReference type="NCBIfam" id="TIGR00813">
    <property type="entry name" value="sss"/>
    <property type="match status" value="1"/>
</dbReference>
<dbReference type="InterPro" id="IPR051163">
    <property type="entry name" value="Sodium:Solute_Symporter_SSF"/>
</dbReference>
<keyword evidence="4" id="KW-1003">Cell membrane</keyword>
<feature type="transmembrane region" description="Helical" evidence="12">
    <location>
        <begin position="133"/>
        <end position="158"/>
    </location>
</feature>
<feature type="transmembrane region" description="Helical" evidence="12">
    <location>
        <begin position="245"/>
        <end position="263"/>
    </location>
</feature>
<gene>
    <name evidence="13" type="ORF">PV327_006300</name>
</gene>
<dbReference type="Gene3D" id="1.20.1730.10">
    <property type="entry name" value="Sodium/glucose cotransporter"/>
    <property type="match status" value="1"/>
</dbReference>
<feature type="transmembrane region" description="Helical" evidence="12">
    <location>
        <begin position="284"/>
        <end position="309"/>
    </location>
</feature>
<keyword evidence="7" id="KW-0915">Sodium</keyword>
<reference evidence="13" key="1">
    <citation type="journal article" date="2023" name="bioRxiv">
        <title>Scaffold-level genome assemblies of two parasitoid biocontrol wasps reveal the parthenogenesis mechanism and an associated novel virus.</title>
        <authorList>
            <person name="Inwood S."/>
            <person name="Skelly J."/>
            <person name="Guhlin J."/>
            <person name="Harrop T."/>
            <person name="Goldson S."/>
            <person name="Dearden P."/>
        </authorList>
    </citation>
    <scope>NUCLEOTIDE SEQUENCE</scope>
    <source>
        <strain evidence="13">Lincoln</strain>
        <tissue evidence="13">Whole body</tissue>
    </source>
</reference>
<feature type="transmembrane region" description="Helical" evidence="12">
    <location>
        <begin position="197"/>
        <end position="215"/>
    </location>
</feature>
<evidence type="ECO:0000256" key="2">
    <source>
        <dbReference type="ARBA" id="ARBA00006434"/>
    </source>
</evidence>
<protein>
    <recommendedName>
        <fullName evidence="15">Sodium-dependent multivitamin transporter</fullName>
    </recommendedName>
</protein>
<sequence>MENETLTITDESSISWPDWTVIGIMLGISAGIGIYYRFSGSQQKTAEEYFSADRSVGNVMLSFTMMIAYLSAIALLGSSGENYSYGAQFNVIYVGLILGTPIVSYCYLPVFYELKMMSVYEYLQRRFGVATRLFACTACFILINLYTGVVIYAPALALEATTGLDGTTSILLIGFICTFYSSIGGIKAVIITDVLQGALMLICVYSVIGVALVDIDGGIRTVIERAQKGGRFNLDFDLDPTVRHTWWSLSIGGIVFYLSLFGCGQVEMQRMLTAKTIGDARRALWMNIPMTLIMALTISFSGLVLYAYYYHCDPVTAGKIKSYDMVMPHFAKDRMTQYPGLTGIFIAGVFSASLSTVSAMLNSLAAIALADYIKPLYNRFGYEFPENKVVFYGRTLGVMMGLVTMSIAFLARTLGSLIQAVLGIHGAIGGPILGLFTLGMFTESANEVGAITGLVTSIVCSLILIFSPKPFTPRLPMSIEHCPNSTQVYHTPIQKIHDPSSYFYLNRLSYLWITPLGMITSFMVGYIVSLIFRKCSNIPPPILDANLFTPLLAARIKKRRENEPKNSQIFILDTIRELPS</sequence>
<dbReference type="Pfam" id="PF00474">
    <property type="entry name" value="SSF"/>
    <property type="match status" value="1"/>
</dbReference>
<feature type="transmembrane region" description="Helical" evidence="12">
    <location>
        <begin position="91"/>
        <end position="112"/>
    </location>
</feature>
<feature type="transmembrane region" description="Helical" evidence="12">
    <location>
        <begin position="20"/>
        <end position="38"/>
    </location>
</feature>
<proteinExistence type="inferred from homology"/>
<evidence type="ECO:0000313" key="14">
    <source>
        <dbReference type="Proteomes" id="UP001168972"/>
    </source>
</evidence>
<evidence type="ECO:0008006" key="15">
    <source>
        <dbReference type="Google" id="ProtNLM"/>
    </source>
</evidence>
<comment type="caution">
    <text evidence="13">The sequence shown here is derived from an EMBL/GenBank/DDBJ whole genome shotgun (WGS) entry which is preliminary data.</text>
</comment>
<name>A0AA39F410_MICHY</name>
<dbReference type="Proteomes" id="UP001168972">
    <property type="component" value="Unassembled WGS sequence"/>
</dbReference>